<sequence>MAYDLELAERIRELLEGEPAITEKKMFGGLAFLVHGRMAMAVSGRGGLLLRVPPEDTEKYAAEPGMEPMVMRGRELVGWMDVAPSAIADPTALQRYVRVGLDHARSLPPP</sequence>
<evidence type="ECO:0000259" key="1">
    <source>
        <dbReference type="Pfam" id="PF04993"/>
    </source>
</evidence>
<dbReference type="Proteomes" id="UP000306985">
    <property type="component" value="Unassembled WGS sequence"/>
</dbReference>
<reference evidence="2 3" key="1">
    <citation type="submission" date="2019-05" db="EMBL/GenBank/DDBJ databases">
        <title>Nakamurella sp. N5BH11, whole genome shotgun sequence.</title>
        <authorList>
            <person name="Tuo L."/>
        </authorList>
    </citation>
    <scope>NUCLEOTIDE SEQUENCE [LARGE SCALE GENOMIC DNA]</scope>
    <source>
        <strain evidence="2 3">N5BH11</strain>
    </source>
</reference>
<dbReference type="InterPro" id="IPR007076">
    <property type="entry name" value="TfoX_N"/>
</dbReference>
<gene>
    <name evidence="2" type="ORF">FDO65_08545</name>
</gene>
<dbReference type="Gene3D" id="3.30.1460.30">
    <property type="entry name" value="YgaC/TfoX-N like chaperone"/>
    <property type="match status" value="1"/>
</dbReference>
<evidence type="ECO:0000313" key="2">
    <source>
        <dbReference type="EMBL" id="TKV61593.1"/>
    </source>
</evidence>
<dbReference type="OrthoDB" id="214902at2"/>
<proteinExistence type="predicted"/>
<organism evidence="2 3">
    <name type="scientific">Nakamurella flava</name>
    <dbReference type="NCBI Taxonomy" id="2576308"/>
    <lineage>
        <taxon>Bacteria</taxon>
        <taxon>Bacillati</taxon>
        <taxon>Actinomycetota</taxon>
        <taxon>Actinomycetes</taxon>
        <taxon>Nakamurellales</taxon>
        <taxon>Nakamurellaceae</taxon>
        <taxon>Nakamurella</taxon>
    </lineage>
</organism>
<keyword evidence="3" id="KW-1185">Reference proteome</keyword>
<dbReference type="EMBL" id="SZZH01000001">
    <property type="protein sequence ID" value="TKV61593.1"/>
    <property type="molecule type" value="Genomic_DNA"/>
</dbReference>
<name>A0A4U6QM16_9ACTN</name>
<comment type="caution">
    <text evidence="2">The sequence shown here is derived from an EMBL/GenBank/DDBJ whole genome shotgun (WGS) entry which is preliminary data.</text>
</comment>
<evidence type="ECO:0000313" key="3">
    <source>
        <dbReference type="Proteomes" id="UP000306985"/>
    </source>
</evidence>
<dbReference type="AlphaFoldDB" id="A0A4U6QM16"/>
<feature type="domain" description="TfoX N-terminal" evidence="1">
    <location>
        <begin position="13"/>
        <end position="104"/>
    </location>
</feature>
<dbReference type="SUPFAM" id="SSF159894">
    <property type="entry name" value="YgaC/TfoX-N like"/>
    <property type="match status" value="1"/>
</dbReference>
<protein>
    <submittedName>
        <fullName evidence="2">TfoX/Sxy family protein</fullName>
    </submittedName>
</protein>
<dbReference type="Pfam" id="PF04993">
    <property type="entry name" value="TfoX_N"/>
    <property type="match status" value="1"/>
</dbReference>
<accession>A0A4U6QM16</accession>
<dbReference type="RefSeq" id="WP_137448898.1">
    <property type="nucleotide sequence ID" value="NZ_SZZH01000001.1"/>
</dbReference>